<evidence type="ECO:0000313" key="4">
    <source>
        <dbReference type="EMBL" id="BCU80987.1"/>
    </source>
</evidence>
<dbReference type="InterPro" id="IPR029063">
    <property type="entry name" value="SAM-dependent_MTases_sf"/>
</dbReference>
<keyword evidence="5" id="KW-1185">Reference proteome</keyword>
<dbReference type="Gene3D" id="3.40.50.150">
    <property type="entry name" value="Vaccinia Virus protein VP39"/>
    <property type="match status" value="1"/>
</dbReference>
<dbReference type="PANTHER" id="PTHR43861">
    <property type="entry name" value="TRANS-ACONITATE 2-METHYLTRANSFERASE-RELATED"/>
    <property type="match status" value="1"/>
</dbReference>
<dbReference type="Pfam" id="PF13649">
    <property type="entry name" value="Methyltransf_25"/>
    <property type="match status" value="1"/>
</dbReference>
<keyword evidence="1" id="KW-0489">Methyltransferase</keyword>
<evidence type="ECO:0000259" key="3">
    <source>
        <dbReference type="Pfam" id="PF13649"/>
    </source>
</evidence>
<reference evidence="4" key="2">
    <citation type="journal article" date="2021" name="Microbiol. Resour. Announc.">
        <title>Complete Genome Sequence of Polycladomyces abyssicola JIR-001T, Isolated from Hemipelagic Sediment in Deep Seawater.</title>
        <authorList>
            <person name="Tsubouchi T."/>
            <person name="Kaneko Y."/>
        </authorList>
    </citation>
    <scope>NUCLEOTIDE SEQUENCE</scope>
    <source>
        <strain evidence="4">JIR-001</strain>
    </source>
</reference>
<accession>A0A8D5ZML2</accession>
<dbReference type="CDD" id="cd02440">
    <property type="entry name" value="AdoMet_MTases"/>
    <property type="match status" value="1"/>
</dbReference>
<gene>
    <name evidence="4" type="ORF">JIR001_07700</name>
</gene>
<organism evidence="4 5">
    <name type="scientific">Polycladomyces abyssicola</name>
    <dbReference type="NCBI Taxonomy" id="1125966"/>
    <lineage>
        <taxon>Bacteria</taxon>
        <taxon>Bacillati</taxon>
        <taxon>Bacillota</taxon>
        <taxon>Bacilli</taxon>
        <taxon>Bacillales</taxon>
        <taxon>Thermoactinomycetaceae</taxon>
        <taxon>Polycladomyces</taxon>
    </lineage>
</organism>
<dbReference type="SUPFAM" id="SSF53335">
    <property type="entry name" value="S-adenosyl-L-methionine-dependent methyltransferases"/>
    <property type="match status" value="1"/>
</dbReference>
<dbReference type="InterPro" id="IPR041698">
    <property type="entry name" value="Methyltransf_25"/>
</dbReference>
<dbReference type="AlphaFoldDB" id="A0A8D5ZML2"/>
<feature type="domain" description="Methyltransferase" evidence="3">
    <location>
        <begin position="49"/>
        <end position="145"/>
    </location>
</feature>
<reference evidence="4" key="1">
    <citation type="journal article" date="2013" name="Int. J. Syst. Evol. Microbiol.">
        <title>Polycladomyces abyssicola gen. nov., sp. nov., a thermophilic filamentous bacterium isolated from hemipelagic sediment.</title>
        <authorList>
            <person name="Tsubouchi T."/>
            <person name="Shimane Y."/>
            <person name="Mori K."/>
            <person name="Usui K."/>
            <person name="Hiraki T."/>
            <person name="Tame A."/>
            <person name="Uematsu K."/>
            <person name="Maruyama T."/>
            <person name="Hatada Y."/>
        </authorList>
    </citation>
    <scope>NUCLEOTIDE SEQUENCE</scope>
    <source>
        <strain evidence="4">JIR-001</strain>
    </source>
</reference>
<keyword evidence="2" id="KW-0808">Transferase</keyword>
<name>A0A8D5ZML2_9BACL</name>
<dbReference type="GO" id="GO:0008168">
    <property type="term" value="F:methyltransferase activity"/>
    <property type="evidence" value="ECO:0007669"/>
    <property type="project" value="UniProtKB-KW"/>
</dbReference>
<dbReference type="Proteomes" id="UP000677436">
    <property type="component" value="Chromosome"/>
</dbReference>
<evidence type="ECO:0000313" key="5">
    <source>
        <dbReference type="Proteomes" id="UP000677436"/>
    </source>
</evidence>
<protein>
    <recommendedName>
        <fullName evidence="3">Methyltransferase domain-containing protein</fullName>
    </recommendedName>
</protein>
<dbReference type="GO" id="GO:0032259">
    <property type="term" value="P:methylation"/>
    <property type="evidence" value="ECO:0007669"/>
    <property type="project" value="UniProtKB-KW"/>
</dbReference>
<evidence type="ECO:0000256" key="2">
    <source>
        <dbReference type="ARBA" id="ARBA00022679"/>
    </source>
</evidence>
<dbReference type="RefSeq" id="WP_212774283.1">
    <property type="nucleotide sequence ID" value="NZ_AP024601.1"/>
</dbReference>
<sequence>MGFIENLSKQFRHPIGFWGHIAGKLMAMTTGERNEWTLSLLDIQPNDRVLEIGYGPGVGISKASLMIQNGKVVGIDPSDAMRKQAERRNKKAILQGKVRLITGTIEECPDFERPFDKIFSVNSVMFWPDRTHVFKKLYQWLKTGGMIATTYQPIGKHAPNLDAFTKQLTEELKQAGFIRIRRKTRHFKPAPAVCVLADKP</sequence>
<dbReference type="PANTHER" id="PTHR43861:SF1">
    <property type="entry name" value="TRANS-ACONITATE 2-METHYLTRANSFERASE"/>
    <property type="match status" value="1"/>
</dbReference>
<dbReference type="KEGG" id="pabs:JIR001_07700"/>
<dbReference type="EMBL" id="AP024601">
    <property type="protein sequence ID" value="BCU80987.1"/>
    <property type="molecule type" value="Genomic_DNA"/>
</dbReference>
<evidence type="ECO:0000256" key="1">
    <source>
        <dbReference type="ARBA" id="ARBA00022603"/>
    </source>
</evidence>
<proteinExistence type="predicted"/>